<protein>
    <recommendedName>
        <fullName evidence="1">RNase H type-1 domain-containing protein</fullName>
    </recommendedName>
</protein>
<dbReference type="Pfam" id="PF13456">
    <property type="entry name" value="RVT_3"/>
    <property type="match status" value="1"/>
</dbReference>
<dbReference type="InterPro" id="IPR044730">
    <property type="entry name" value="RNase_H-like_dom_plant"/>
</dbReference>
<name>A0AAP0K581_9MAGN</name>
<dbReference type="GO" id="GO:0004523">
    <property type="term" value="F:RNA-DNA hybrid ribonuclease activity"/>
    <property type="evidence" value="ECO:0007669"/>
    <property type="project" value="InterPro"/>
</dbReference>
<reference evidence="2 3" key="1">
    <citation type="submission" date="2024-01" db="EMBL/GenBank/DDBJ databases">
        <title>Genome assemblies of Stephania.</title>
        <authorList>
            <person name="Yang L."/>
        </authorList>
    </citation>
    <scope>NUCLEOTIDE SEQUENCE [LARGE SCALE GENOMIC DNA]</scope>
    <source>
        <strain evidence="2">QJT</strain>
        <tissue evidence="2">Leaf</tissue>
    </source>
</reference>
<keyword evidence="3" id="KW-1185">Reference proteome</keyword>
<dbReference type="PANTHER" id="PTHR47074:SF11">
    <property type="entry name" value="REVERSE TRANSCRIPTASE-LIKE PROTEIN"/>
    <property type="match status" value="1"/>
</dbReference>
<dbReference type="CDD" id="cd06222">
    <property type="entry name" value="RNase_H_like"/>
    <property type="match status" value="1"/>
</dbReference>
<dbReference type="PANTHER" id="PTHR47074">
    <property type="entry name" value="BNAC02G40300D PROTEIN"/>
    <property type="match status" value="1"/>
</dbReference>
<sequence>MEARLNFGEWAAAHPTLGNCAIYADAAWNETTGDTGIGWILMPRSGSKAESMFIGGSPSVEVAECNAILCKEHHGIEKMFSDASSVIDAITSPVSICCNLDPIIFDIGNLIKDRDPLDFSYISCIHNVKADILAKSALSKRRSCIWVNPLPDFYTAVIYNYVS</sequence>
<proteinExistence type="predicted"/>
<dbReference type="EMBL" id="JBBNAE010000002">
    <property type="protein sequence ID" value="KAK9146091.1"/>
    <property type="molecule type" value="Genomic_DNA"/>
</dbReference>
<accession>A0AAP0K581</accession>
<dbReference type="InterPro" id="IPR002156">
    <property type="entry name" value="RNaseH_domain"/>
</dbReference>
<evidence type="ECO:0000259" key="1">
    <source>
        <dbReference type="Pfam" id="PF13456"/>
    </source>
</evidence>
<gene>
    <name evidence="2" type="ORF">Sjap_005994</name>
</gene>
<comment type="caution">
    <text evidence="2">The sequence shown here is derived from an EMBL/GenBank/DDBJ whole genome shotgun (WGS) entry which is preliminary data.</text>
</comment>
<evidence type="ECO:0000313" key="2">
    <source>
        <dbReference type="EMBL" id="KAK9146091.1"/>
    </source>
</evidence>
<dbReference type="InterPro" id="IPR036397">
    <property type="entry name" value="RNaseH_sf"/>
</dbReference>
<dbReference type="GO" id="GO:0003676">
    <property type="term" value="F:nucleic acid binding"/>
    <property type="evidence" value="ECO:0007669"/>
    <property type="project" value="InterPro"/>
</dbReference>
<organism evidence="2 3">
    <name type="scientific">Stephania japonica</name>
    <dbReference type="NCBI Taxonomy" id="461633"/>
    <lineage>
        <taxon>Eukaryota</taxon>
        <taxon>Viridiplantae</taxon>
        <taxon>Streptophyta</taxon>
        <taxon>Embryophyta</taxon>
        <taxon>Tracheophyta</taxon>
        <taxon>Spermatophyta</taxon>
        <taxon>Magnoliopsida</taxon>
        <taxon>Ranunculales</taxon>
        <taxon>Menispermaceae</taxon>
        <taxon>Menispermoideae</taxon>
        <taxon>Cissampelideae</taxon>
        <taxon>Stephania</taxon>
    </lineage>
</organism>
<feature type="domain" description="RNase H type-1" evidence="1">
    <location>
        <begin position="25"/>
        <end position="137"/>
    </location>
</feature>
<dbReference type="InterPro" id="IPR052929">
    <property type="entry name" value="RNase_H-like_EbsB-rel"/>
</dbReference>
<dbReference type="SUPFAM" id="SSF53098">
    <property type="entry name" value="Ribonuclease H-like"/>
    <property type="match status" value="1"/>
</dbReference>
<dbReference type="AlphaFoldDB" id="A0AAP0K581"/>
<dbReference type="InterPro" id="IPR012337">
    <property type="entry name" value="RNaseH-like_sf"/>
</dbReference>
<evidence type="ECO:0000313" key="3">
    <source>
        <dbReference type="Proteomes" id="UP001417504"/>
    </source>
</evidence>
<dbReference type="Proteomes" id="UP001417504">
    <property type="component" value="Unassembled WGS sequence"/>
</dbReference>
<dbReference type="Gene3D" id="3.30.420.10">
    <property type="entry name" value="Ribonuclease H-like superfamily/Ribonuclease H"/>
    <property type="match status" value="1"/>
</dbReference>